<feature type="transmembrane region" description="Helical" evidence="1">
    <location>
        <begin position="6"/>
        <end position="30"/>
    </location>
</feature>
<comment type="caution">
    <text evidence="3">The sequence shown here is derived from an EMBL/GenBank/DDBJ whole genome shotgun (WGS) entry which is preliminary data.</text>
</comment>
<evidence type="ECO:0000259" key="2">
    <source>
        <dbReference type="Pfam" id="PF20152"/>
    </source>
</evidence>
<accession>A0A4S4MNW7</accession>
<reference evidence="3 4" key="1">
    <citation type="submission" date="2019-02" db="EMBL/GenBank/DDBJ databases">
        <title>Genome sequencing of the rare red list fungi Antrodiella citrinella (Flaviporus citrinellus).</title>
        <authorList>
            <person name="Buettner E."/>
            <person name="Kellner H."/>
        </authorList>
    </citation>
    <scope>NUCLEOTIDE SEQUENCE [LARGE SCALE GENOMIC DNA]</scope>
    <source>
        <strain evidence="3 4">DSM 108506</strain>
    </source>
</reference>
<dbReference type="EMBL" id="SGPM01000239">
    <property type="protein sequence ID" value="THH27599.1"/>
    <property type="molecule type" value="Genomic_DNA"/>
</dbReference>
<keyword evidence="1" id="KW-0472">Membrane</keyword>
<proteinExistence type="predicted"/>
<protein>
    <recommendedName>
        <fullName evidence="2">DUF6534 domain-containing protein</fullName>
    </recommendedName>
</protein>
<evidence type="ECO:0000313" key="4">
    <source>
        <dbReference type="Proteomes" id="UP000308730"/>
    </source>
</evidence>
<sequence length="113" mass="12502">MTVIYVATVWAGGSALCHVVITTSMFFYLLKVKISSTAKRTSSLITRLIKLTVKTGLIWADVNMVALILFLSSRSTPPVHRAVCHNQQTVLELRGRGAQLSLPNHWRTQYGGC</sequence>
<keyword evidence="1" id="KW-0812">Transmembrane</keyword>
<feature type="domain" description="DUF6534" evidence="2">
    <location>
        <begin position="14"/>
        <end position="74"/>
    </location>
</feature>
<evidence type="ECO:0000256" key="1">
    <source>
        <dbReference type="SAM" id="Phobius"/>
    </source>
</evidence>
<gene>
    <name evidence="3" type="ORF">EUX98_g6585</name>
</gene>
<dbReference type="OrthoDB" id="10617077at2759"/>
<dbReference type="InterPro" id="IPR045339">
    <property type="entry name" value="DUF6534"/>
</dbReference>
<evidence type="ECO:0000313" key="3">
    <source>
        <dbReference type="EMBL" id="THH27599.1"/>
    </source>
</evidence>
<dbReference type="Proteomes" id="UP000308730">
    <property type="component" value="Unassembled WGS sequence"/>
</dbReference>
<name>A0A4S4MNW7_9APHY</name>
<keyword evidence="1" id="KW-1133">Transmembrane helix</keyword>
<dbReference type="AlphaFoldDB" id="A0A4S4MNW7"/>
<keyword evidence="4" id="KW-1185">Reference proteome</keyword>
<organism evidence="3 4">
    <name type="scientific">Antrodiella citrinella</name>
    <dbReference type="NCBI Taxonomy" id="2447956"/>
    <lineage>
        <taxon>Eukaryota</taxon>
        <taxon>Fungi</taxon>
        <taxon>Dikarya</taxon>
        <taxon>Basidiomycota</taxon>
        <taxon>Agaricomycotina</taxon>
        <taxon>Agaricomycetes</taxon>
        <taxon>Polyporales</taxon>
        <taxon>Steccherinaceae</taxon>
        <taxon>Antrodiella</taxon>
    </lineage>
</organism>
<dbReference type="Pfam" id="PF20152">
    <property type="entry name" value="DUF6534"/>
    <property type="match status" value="1"/>
</dbReference>